<evidence type="ECO:0000259" key="1">
    <source>
        <dbReference type="Pfam" id="PF04754"/>
    </source>
</evidence>
<evidence type="ECO:0000313" key="3">
    <source>
        <dbReference type="Proteomes" id="UP000199476"/>
    </source>
</evidence>
<dbReference type="PANTHER" id="PTHR34611">
    <property type="match status" value="1"/>
</dbReference>
<dbReference type="InterPro" id="IPR051699">
    <property type="entry name" value="Rpn/YhgA-like_nuclease"/>
</dbReference>
<dbReference type="GO" id="GO:1990238">
    <property type="term" value="F:double-stranded DNA endonuclease activity"/>
    <property type="evidence" value="ECO:0007669"/>
    <property type="project" value="TreeGrafter"/>
</dbReference>
<dbReference type="GO" id="GO:0006310">
    <property type="term" value="P:DNA recombination"/>
    <property type="evidence" value="ECO:0007669"/>
    <property type="project" value="TreeGrafter"/>
</dbReference>
<dbReference type="Proteomes" id="UP000199476">
    <property type="component" value="Unassembled WGS sequence"/>
</dbReference>
<dbReference type="Pfam" id="PF04754">
    <property type="entry name" value="Transposase_31"/>
    <property type="match status" value="1"/>
</dbReference>
<keyword evidence="3" id="KW-1185">Reference proteome</keyword>
<name>A0A1G9TYL5_9FIRM</name>
<proteinExistence type="predicted"/>
<dbReference type="OrthoDB" id="1980949at2"/>
<dbReference type="InterPro" id="IPR006842">
    <property type="entry name" value="Transposase_31"/>
</dbReference>
<dbReference type="RefSeq" id="WP_089762451.1">
    <property type="nucleotide sequence ID" value="NZ_FNGO01000052.1"/>
</dbReference>
<feature type="domain" description="Transposase (putative) YhgA-like" evidence="1">
    <location>
        <begin position="26"/>
        <end position="219"/>
    </location>
</feature>
<sequence>MTEENNNISQEFLREIENIDPAKIKNPHDRLFKWSLGRPDIMKEYLDYILSKDLSEALNYETLEATKANYVDDLIGETFSDLVYKINKTTGEGAVISLLFEHKSSPDKITPLKLLRYITNAYFDNFKDGETKQIIPILFYHGSSEWNIPGKLSEVLDGDITPFENYTPEFEYIFTDLDEAADLLDDTTKPELKIFIEALRIANAEDIEEANERFKNCLKIFREPYWSSEILRVRFLQVFLLYQAKVSFLAQELNIFDIAKQAYPERSEEIMSLYDTIQKEERANTLIELLENKLNQPLPEDIDDKLNSADKIKLVELTNRIFEINSYDDVREILD</sequence>
<accession>A0A1G9TYL5</accession>
<organism evidence="2 3">
    <name type="scientific">Halarsenatibacter silvermanii</name>
    <dbReference type="NCBI Taxonomy" id="321763"/>
    <lineage>
        <taxon>Bacteria</taxon>
        <taxon>Bacillati</taxon>
        <taxon>Bacillota</taxon>
        <taxon>Clostridia</taxon>
        <taxon>Halanaerobiales</taxon>
        <taxon>Halarsenatibacteraceae</taxon>
        <taxon>Halarsenatibacter</taxon>
    </lineage>
</organism>
<dbReference type="AlphaFoldDB" id="A0A1G9TYL5"/>
<evidence type="ECO:0000313" key="2">
    <source>
        <dbReference type="EMBL" id="SDM52879.1"/>
    </source>
</evidence>
<dbReference type="EMBL" id="FNGO01000052">
    <property type="protein sequence ID" value="SDM52879.1"/>
    <property type="molecule type" value="Genomic_DNA"/>
</dbReference>
<protein>
    <submittedName>
        <fullName evidence="2">Putative transposase, YhgA-like</fullName>
    </submittedName>
</protein>
<reference evidence="2 3" key="1">
    <citation type="submission" date="2016-10" db="EMBL/GenBank/DDBJ databases">
        <authorList>
            <person name="de Groot N.N."/>
        </authorList>
    </citation>
    <scope>NUCLEOTIDE SEQUENCE [LARGE SCALE GENOMIC DNA]</scope>
    <source>
        <strain evidence="2 3">SLAS-1</strain>
    </source>
</reference>
<gene>
    <name evidence="2" type="ORF">SAMN04488692_1521</name>
</gene>
<dbReference type="PANTHER" id="PTHR34611:SF2">
    <property type="entry name" value="INACTIVE RECOMBINATION-PROMOTING NUCLEASE-LIKE PROTEIN RPNE-RELATED"/>
    <property type="match status" value="1"/>
</dbReference>
<dbReference type="STRING" id="321763.SAMN04488692_1521"/>